<proteinExistence type="inferred from homology"/>
<dbReference type="InterPro" id="IPR024731">
    <property type="entry name" value="NELL2-like_EGF"/>
</dbReference>
<evidence type="ECO:0000259" key="10">
    <source>
        <dbReference type="PROSITE" id="PS50966"/>
    </source>
</evidence>
<dbReference type="CDD" id="cd00053">
    <property type="entry name" value="EGF"/>
    <property type="match status" value="1"/>
</dbReference>
<name>A7SK71_NEMVE</name>
<evidence type="ECO:0000313" key="12">
    <source>
        <dbReference type="Proteomes" id="UP000001593"/>
    </source>
</evidence>
<gene>
    <name evidence="11" type="ORF">NEMVEDRAFT_v1g213550</name>
</gene>
<keyword evidence="9" id="KW-0862">Zinc</keyword>
<dbReference type="eggNOG" id="KOG2957">
    <property type="taxonomic scope" value="Eukaryota"/>
</dbReference>
<dbReference type="STRING" id="45351.A7SK71"/>
<comment type="similarity">
    <text evidence="2">Belongs to the EGF domain peptide family.</text>
</comment>
<keyword evidence="4" id="KW-0479">Metal-binding</keyword>
<dbReference type="PROSITE" id="PS50966">
    <property type="entry name" value="ZF_SWIM"/>
    <property type="match status" value="1"/>
</dbReference>
<dbReference type="InterPro" id="IPR036079">
    <property type="entry name" value="ATPase_csu/dsu_sf"/>
</dbReference>
<dbReference type="SUPFAM" id="SSF54637">
    <property type="entry name" value="Thioesterase/thiol ester dehydrase-isomerase"/>
    <property type="match status" value="1"/>
</dbReference>
<dbReference type="GO" id="GO:0006107">
    <property type="term" value="P:oxaloacetate metabolic process"/>
    <property type="evidence" value="ECO:0000318"/>
    <property type="project" value="GO_Central"/>
</dbReference>
<dbReference type="FunFam" id="2.10.25.10:FF:000038">
    <property type="entry name" value="Fibrillin 2"/>
    <property type="match status" value="1"/>
</dbReference>
<keyword evidence="3" id="KW-0245">EGF-like domain</keyword>
<organism evidence="11 12">
    <name type="scientific">Nematostella vectensis</name>
    <name type="common">Starlet sea anemone</name>
    <dbReference type="NCBI Taxonomy" id="45351"/>
    <lineage>
        <taxon>Eukaryota</taxon>
        <taxon>Metazoa</taxon>
        <taxon>Cnidaria</taxon>
        <taxon>Anthozoa</taxon>
        <taxon>Hexacorallia</taxon>
        <taxon>Actiniaria</taxon>
        <taxon>Edwardsiidae</taxon>
        <taxon>Nematostella</taxon>
    </lineage>
</organism>
<dbReference type="Pfam" id="PF01992">
    <property type="entry name" value="vATP-synt_AC39"/>
    <property type="match status" value="1"/>
</dbReference>
<reference evidence="11" key="1">
    <citation type="journal article" date="2007" name="Science">
        <title>Sea anemone genome reveals ancestral eumetazoan gene repertoire and genomic organization.</title>
        <authorList>
            <person name="Putnam N.H."/>
            <person name="Srivastava M."/>
            <person name="Hellsten U."/>
            <person name="Dirks B."/>
            <person name="Chapman J."/>
            <person name="Salamov A."/>
            <person name="Terry A."/>
            <person name="Shapiro H."/>
            <person name="Lindquist E."/>
            <person name="Kapitonov V.V."/>
            <person name="Jurka J."/>
            <person name="Genikhovich G."/>
            <person name="Grigoriev I.V."/>
            <person name="Lucas S.M."/>
            <person name="Steele R.E."/>
            <person name="Finnerty J.R."/>
            <person name="Technau U."/>
            <person name="Martindale M.Q."/>
            <person name="Rokhsar D.S."/>
        </authorList>
    </citation>
    <scope>NUCLEOTIDE SEQUENCE [LARGE SCALE GENOMIC DNA]</scope>
    <source>
        <strain evidence="11">CH2 x CH6</strain>
    </source>
</reference>
<dbReference type="Proteomes" id="UP000001593">
    <property type="component" value="Unassembled WGS sequence"/>
</dbReference>
<evidence type="ECO:0000256" key="6">
    <source>
        <dbReference type="ARBA" id="ARBA00022737"/>
    </source>
</evidence>
<keyword evidence="12" id="KW-1185">Reference proteome</keyword>
<dbReference type="Pfam" id="PF13452">
    <property type="entry name" value="FAS1_DH_region"/>
    <property type="match status" value="1"/>
</dbReference>
<dbReference type="InterPro" id="IPR039569">
    <property type="entry name" value="FAS1-like_DH_region"/>
</dbReference>
<dbReference type="GO" id="GO:0003824">
    <property type="term" value="F:catalytic activity"/>
    <property type="evidence" value="ECO:0007669"/>
    <property type="project" value="InterPro"/>
</dbReference>
<dbReference type="InterPro" id="IPR040442">
    <property type="entry name" value="Pyrv_kinase-like_dom_sf"/>
</dbReference>
<dbReference type="InterPro" id="IPR007527">
    <property type="entry name" value="Znf_SWIM"/>
</dbReference>
<dbReference type="SUPFAM" id="SSF103486">
    <property type="entry name" value="V-type ATP synthase subunit C"/>
    <property type="match status" value="1"/>
</dbReference>
<dbReference type="HOGENOM" id="CLU_550194_0_0_1"/>
<protein>
    <recommendedName>
        <fullName evidence="10">SWIM-type domain-containing protein</fullName>
    </recommendedName>
</protein>
<dbReference type="Gene3D" id="3.20.20.60">
    <property type="entry name" value="Phosphoenolpyruvate-binding domains"/>
    <property type="match status" value="1"/>
</dbReference>
<evidence type="ECO:0000256" key="3">
    <source>
        <dbReference type="ARBA" id="ARBA00022536"/>
    </source>
</evidence>
<feature type="domain" description="SWIM-type" evidence="10">
    <location>
        <begin position="10"/>
        <end position="44"/>
    </location>
</feature>
<dbReference type="GO" id="GO:0008270">
    <property type="term" value="F:zinc ion binding"/>
    <property type="evidence" value="ECO:0007669"/>
    <property type="project" value="UniProtKB-KW"/>
</dbReference>
<evidence type="ECO:0000256" key="9">
    <source>
        <dbReference type="PROSITE-ProRule" id="PRU00325"/>
    </source>
</evidence>
<evidence type="ECO:0000256" key="5">
    <source>
        <dbReference type="ARBA" id="ARBA00022729"/>
    </source>
</evidence>
<dbReference type="PANTHER" id="PTHR32308">
    <property type="entry name" value="LYASE BETA SUBUNIT, PUTATIVE (AFU_ORTHOLOGUE AFUA_4G13030)-RELATED"/>
    <property type="match status" value="1"/>
</dbReference>
<dbReference type="SUPFAM" id="SSF51621">
    <property type="entry name" value="Phosphoenolpyruvate/pyruvate domain"/>
    <property type="match status" value="1"/>
</dbReference>
<evidence type="ECO:0000256" key="7">
    <source>
        <dbReference type="ARBA" id="ARBA00022842"/>
    </source>
</evidence>
<dbReference type="InParanoid" id="A7SK71"/>
<dbReference type="PANTHER" id="PTHR32308:SF1">
    <property type="entry name" value="HPCH_HPAI ALDOLASE_CITRATE LYASE DOMAIN-CONTAINING PROTEIN"/>
    <property type="match status" value="1"/>
</dbReference>
<keyword evidence="7" id="KW-0460">Magnesium</keyword>
<evidence type="ECO:0000256" key="1">
    <source>
        <dbReference type="ARBA" id="ARBA00001946"/>
    </source>
</evidence>
<sequence>MYHGCHSNAYCTNVAGSYICTCANGFIGDGKTCVHMLAFATLSLAARPLGRCDLTRFGTVRERLRASLLSKSAKMKVIWIVLGFSCSGYSDYRILLRLVTLAHHRNVDGHGTQAFLAHFPVSCYMLTSAPFFVECISEQDLDEMNIEIIRNTLYKAYLEGFYKFCSELGGATADVMCPILQTTSAFSKLEHIARGSRRIEGLITGMADFMADSLCDMYSPTYMTYLSHVVITCRAANILPIAGAIEKLDDFVAMEIFYRKMKACGFVGSAALSPPQATLANIVFSFTQQETHWAKQVLQASTMQESRTFIGPPHRKRASVITSMLSKSHKGNPSRDKSFQKGRITSRGLRDRVVIGHSEESMHHVTLTEAWIALWNASFLNFDHVSNSVEYARQLGMRTIPAPFALVNTIALSLAVNHYSYSAIVHLGCYDNVLHTPLYPGHTVRARYQITDAVQYEKRMKKFTIVESVHQLVNQHDKTVFTARKRTMFPHNLLTP</sequence>
<keyword evidence="9" id="KW-0863">Zinc-finger</keyword>
<dbReference type="InterPro" id="IPR000742">
    <property type="entry name" value="EGF"/>
</dbReference>
<dbReference type="PROSITE" id="PS01186">
    <property type="entry name" value="EGF_2"/>
    <property type="match status" value="1"/>
</dbReference>
<dbReference type="InterPro" id="IPR029069">
    <property type="entry name" value="HotDog_dom_sf"/>
</dbReference>
<dbReference type="InterPro" id="IPR002843">
    <property type="entry name" value="ATPase_V0-cplx_csu/dsu"/>
</dbReference>
<dbReference type="OMA" id="YSDYRIL"/>
<evidence type="ECO:0000256" key="8">
    <source>
        <dbReference type="ARBA" id="ARBA00023157"/>
    </source>
</evidence>
<keyword evidence="6" id="KW-0677">Repeat</keyword>
<accession>A7SK71</accession>
<dbReference type="GO" id="GO:0046961">
    <property type="term" value="F:proton-transporting ATPase activity, rotational mechanism"/>
    <property type="evidence" value="ECO:0007669"/>
    <property type="project" value="InterPro"/>
</dbReference>
<comment type="cofactor">
    <cofactor evidence="1">
        <name>Mg(2+)</name>
        <dbReference type="ChEBI" id="CHEBI:18420"/>
    </cofactor>
</comment>
<dbReference type="InterPro" id="IPR015813">
    <property type="entry name" value="Pyrv/PenolPyrv_kinase-like_dom"/>
</dbReference>
<evidence type="ECO:0000313" key="11">
    <source>
        <dbReference type="EMBL" id="EDO35904.1"/>
    </source>
</evidence>
<dbReference type="InterPro" id="IPR000152">
    <property type="entry name" value="EGF-type_Asp/Asn_hydroxyl_site"/>
</dbReference>
<dbReference type="SUPFAM" id="SSF57196">
    <property type="entry name" value="EGF/Laminin"/>
    <property type="match status" value="1"/>
</dbReference>
<evidence type="ECO:0000256" key="4">
    <source>
        <dbReference type="ARBA" id="ARBA00022723"/>
    </source>
</evidence>
<evidence type="ECO:0000256" key="2">
    <source>
        <dbReference type="ARBA" id="ARBA00006373"/>
    </source>
</evidence>
<dbReference type="InterPro" id="IPR009017">
    <property type="entry name" value="GFP"/>
</dbReference>
<dbReference type="Gene3D" id="2.40.155.10">
    <property type="entry name" value="Green fluorescent protein"/>
    <property type="match status" value="1"/>
</dbReference>
<dbReference type="GO" id="GO:0000287">
    <property type="term" value="F:magnesium ion binding"/>
    <property type="evidence" value="ECO:0000318"/>
    <property type="project" value="GO_Central"/>
</dbReference>
<dbReference type="EMBL" id="DS469684">
    <property type="protein sequence ID" value="EDO35904.1"/>
    <property type="molecule type" value="Genomic_DNA"/>
</dbReference>
<dbReference type="PROSITE" id="PS00010">
    <property type="entry name" value="ASX_HYDROXYL"/>
    <property type="match status" value="1"/>
</dbReference>
<dbReference type="FunFam" id="2.40.155.10:FF:000007">
    <property type="entry name" value="Predicted protein"/>
    <property type="match status" value="1"/>
</dbReference>
<dbReference type="PhylomeDB" id="A7SK71"/>
<keyword evidence="8" id="KW-1015">Disulfide bond</keyword>
<dbReference type="Gene3D" id="3.10.129.10">
    <property type="entry name" value="Hotdog Thioesterase"/>
    <property type="match status" value="1"/>
</dbReference>
<dbReference type="Pfam" id="PF12947">
    <property type="entry name" value="EGF_3"/>
    <property type="match status" value="1"/>
</dbReference>
<keyword evidence="5" id="KW-0732">Signal</keyword>
<dbReference type="AlphaFoldDB" id="A7SK71"/>